<feature type="region of interest" description="Disordered" evidence="1">
    <location>
        <begin position="56"/>
        <end position="90"/>
    </location>
</feature>
<feature type="region of interest" description="Disordered" evidence="1">
    <location>
        <begin position="1"/>
        <end position="22"/>
    </location>
</feature>
<reference evidence="4" key="1">
    <citation type="submission" date="2017-04" db="EMBL/GenBank/DDBJ databases">
        <authorList>
            <person name="Varghese N."/>
            <person name="Submissions S."/>
        </authorList>
    </citation>
    <scope>NUCLEOTIDE SEQUENCE [LARGE SCALE GENOMIC DNA]</scope>
    <source>
        <strain evidence="4">DSM 44073</strain>
    </source>
</reference>
<organism evidence="3 4">
    <name type="scientific">Lentzea albidocapillata</name>
    <dbReference type="NCBI Taxonomy" id="40571"/>
    <lineage>
        <taxon>Bacteria</taxon>
        <taxon>Bacillati</taxon>
        <taxon>Actinomycetota</taxon>
        <taxon>Actinomycetes</taxon>
        <taxon>Pseudonocardiales</taxon>
        <taxon>Pseudonocardiaceae</taxon>
        <taxon>Lentzea</taxon>
    </lineage>
</organism>
<protein>
    <submittedName>
        <fullName evidence="3">Uncharacterized protein</fullName>
    </submittedName>
</protein>
<evidence type="ECO:0000256" key="2">
    <source>
        <dbReference type="SAM" id="Phobius"/>
    </source>
</evidence>
<keyword evidence="2" id="KW-0812">Transmembrane</keyword>
<sequence length="148" mass="16270">MPINEFGPDGTQAPPPPRLYPDPLAGLVTADKFVAPQSMSQWTSLSFRSRVAVPTPVEPTEELRQAVWSQMQQEQRRPRGRAQRAPQPAHQYAIQQFASTNQMSAPQQQQQQQLPAKQTSGVAAFIGCLVVIGFFVLVLVSILGAIFS</sequence>
<evidence type="ECO:0000313" key="3">
    <source>
        <dbReference type="EMBL" id="SMD21277.1"/>
    </source>
</evidence>
<accession>A0A1W2FH64</accession>
<feature type="transmembrane region" description="Helical" evidence="2">
    <location>
        <begin position="122"/>
        <end position="147"/>
    </location>
</feature>
<keyword evidence="2" id="KW-0472">Membrane</keyword>
<dbReference type="STRING" id="40571.SAMN05660733_06229"/>
<dbReference type="AlphaFoldDB" id="A0A1W2FH64"/>
<gene>
    <name evidence="3" type="ORF">SAMN05660733_06229</name>
</gene>
<dbReference type="EMBL" id="FWYC01000015">
    <property type="protein sequence ID" value="SMD21277.1"/>
    <property type="molecule type" value="Genomic_DNA"/>
</dbReference>
<keyword evidence="4" id="KW-1185">Reference proteome</keyword>
<keyword evidence="2" id="KW-1133">Transmembrane helix</keyword>
<name>A0A1W2FH64_9PSEU</name>
<evidence type="ECO:0000256" key="1">
    <source>
        <dbReference type="SAM" id="MobiDB-lite"/>
    </source>
</evidence>
<dbReference type="Proteomes" id="UP000192840">
    <property type="component" value="Unassembled WGS sequence"/>
</dbReference>
<evidence type="ECO:0000313" key="4">
    <source>
        <dbReference type="Proteomes" id="UP000192840"/>
    </source>
</evidence>
<proteinExistence type="predicted"/>